<dbReference type="Proteomes" id="UP000077069">
    <property type="component" value="Unassembled WGS sequence"/>
</dbReference>
<dbReference type="OrthoDB" id="10483301at2759"/>
<keyword evidence="2" id="KW-1185">Reference proteome</keyword>
<evidence type="ECO:0000313" key="2">
    <source>
        <dbReference type="Proteomes" id="UP000077069"/>
    </source>
</evidence>
<dbReference type="InterPro" id="IPR012337">
    <property type="entry name" value="RNaseH-like_sf"/>
</dbReference>
<gene>
    <name evidence="1" type="ORF">CC84DRAFT_1222837</name>
</gene>
<evidence type="ECO:0000313" key="1">
    <source>
        <dbReference type="EMBL" id="OAF99834.1"/>
    </source>
</evidence>
<dbReference type="InterPro" id="IPR036397">
    <property type="entry name" value="RNaseH_sf"/>
</dbReference>
<proteinExistence type="predicted"/>
<sequence>MVQTRAAWNAEQQSKSGDDAMVDGDLYVVVSQEIDTQLERLNNLRDEVSSRGDWDDESLDTMSLTGDAIADELKRLHDQVDRIGKVPVWRSRQYITLDDARDESSSIEEFLKQERVGRHAAHLRSLLPPGWRNDSLSTYSAAGNTGGGPDDDPLKDLNKAMHDLGLKSGTAPGIWKTKAQVSEAHLKSLVDTFDDLQKYIDHKTSGLPQAIALDAEFSKGKAQYAHIPWQVAAVSIPPSDPGTIVSAYWKYSTVQAKTVKAEANAVDDEKMKTWLLQQAKTSERPDYQHRMVTGLTANGFKAALHAKGVDERALLVTWGTTSADVVAFAKIWAGCDDLLVQSADLQWRRIKKLDLSQLVKRTTNLGSLSLQQVYRALFPDRDGLDWHDALADATATAQIAYHIYENRDSWL</sequence>
<protein>
    <submittedName>
        <fullName evidence="1">Uncharacterized protein</fullName>
    </submittedName>
</protein>
<dbReference type="InParanoid" id="A0A177BWZ3"/>
<dbReference type="AlphaFoldDB" id="A0A177BWZ3"/>
<dbReference type="GeneID" id="28766911"/>
<dbReference type="RefSeq" id="XP_018030200.1">
    <property type="nucleotide sequence ID" value="XM_018183425.1"/>
</dbReference>
<dbReference type="SUPFAM" id="SSF53098">
    <property type="entry name" value="Ribonuclease H-like"/>
    <property type="match status" value="1"/>
</dbReference>
<organism evidence="1 2">
    <name type="scientific">Paraphaeosphaeria sporulosa</name>
    <dbReference type="NCBI Taxonomy" id="1460663"/>
    <lineage>
        <taxon>Eukaryota</taxon>
        <taxon>Fungi</taxon>
        <taxon>Dikarya</taxon>
        <taxon>Ascomycota</taxon>
        <taxon>Pezizomycotina</taxon>
        <taxon>Dothideomycetes</taxon>
        <taxon>Pleosporomycetidae</taxon>
        <taxon>Pleosporales</taxon>
        <taxon>Massarineae</taxon>
        <taxon>Didymosphaeriaceae</taxon>
        <taxon>Paraphaeosphaeria</taxon>
    </lineage>
</organism>
<name>A0A177BWZ3_9PLEO</name>
<reference evidence="1 2" key="1">
    <citation type="submission" date="2016-05" db="EMBL/GenBank/DDBJ databases">
        <title>Comparative analysis of secretome profiles of manganese(II)-oxidizing ascomycete fungi.</title>
        <authorList>
            <consortium name="DOE Joint Genome Institute"/>
            <person name="Zeiner C.A."/>
            <person name="Purvine S.O."/>
            <person name="Zink E.M."/>
            <person name="Wu S."/>
            <person name="Pasa-Tolic L."/>
            <person name="Chaput D.L."/>
            <person name="Haridas S."/>
            <person name="Grigoriev I.V."/>
            <person name="Santelli C.M."/>
            <person name="Hansel C.M."/>
        </authorList>
    </citation>
    <scope>NUCLEOTIDE SEQUENCE [LARGE SCALE GENOMIC DNA]</scope>
    <source>
        <strain evidence="1 2">AP3s5-JAC2a</strain>
    </source>
</reference>
<dbReference type="GO" id="GO:0003676">
    <property type="term" value="F:nucleic acid binding"/>
    <property type="evidence" value="ECO:0007669"/>
    <property type="project" value="InterPro"/>
</dbReference>
<accession>A0A177BWZ3</accession>
<dbReference type="Gene3D" id="3.30.420.10">
    <property type="entry name" value="Ribonuclease H-like superfamily/Ribonuclease H"/>
    <property type="match status" value="1"/>
</dbReference>
<dbReference type="EMBL" id="KV441561">
    <property type="protein sequence ID" value="OAF99834.1"/>
    <property type="molecule type" value="Genomic_DNA"/>
</dbReference>